<dbReference type="EMBL" id="CAXHTA020000021">
    <property type="protein sequence ID" value="CAL5229614.1"/>
    <property type="molecule type" value="Genomic_DNA"/>
</dbReference>
<comment type="caution">
    <text evidence="2">The sequence shown here is derived from an EMBL/GenBank/DDBJ whole genome shotgun (WGS) entry which is preliminary data.</text>
</comment>
<accession>A0ABP1GGC6</accession>
<evidence type="ECO:0000313" key="3">
    <source>
        <dbReference type="Proteomes" id="UP001497392"/>
    </source>
</evidence>
<sequence length="166" mass="18251">MKRQGGAEPVPVSRKKAQKSKTTPTTQGDGSNTSQLSDRQKHILYTFDVVSTYAEDLHLDASPEESGALLLDCRKMLPKLCESKIPISADTWTGLGRIRDGLVELAEKKFGVDNIFCKELKFDSLDSKKRGSLSRTMNMLAQNLPSAVAQMAISAVAIIKNVIKQR</sequence>
<organism evidence="2 3">
    <name type="scientific">Coccomyxa viridis</name>
    <dbReference type="NCBI Taxonomy" id="1274662"/>
    <lineage>
        <taxon>Eukaryota</taxon>
        <taxon>Viridiplantae</taxon>
        <taxon>Chlorophyta</taxon>
        <taxon>core chlorophytes</taxon>
        <taxon>Trebouxiophyceae</taxon>
        <taxon>Trebouxiophyceae incertae sedis</taxon>
        <taxon>Coccomyxaceae</taxon>
        <taxon>Coccomyxa</taxon>
    </lineage>
</organism>
<reference evidence="2 3" key="1">
    <citation type="submission" date="2024-06" db="EMBL/GenBank/DDBJ databases">
        <authorList>
            <person name="Kraege A."/>
            <person name="Thomma B."/>
        </authorList>
    </citation>
    <scope>NUCLEOTIDE SEQUENCE [LARGE SCALE GENOMIC DNA]</scope>
</reference>
<dbReference type="Proteomes" id="UP001497392">
    <property type="component" value="Unassembled WGS sequence"/>
</dbReference>
<feature type="compositionally biased region" description="Polar residues" evidence="1">
    <location>
        <begin position="20"/>
        <end position="36"/>
    </location>
</feature>
<keyword evidence="3" id="KW-1185">Reference proteome</keyword>
<evidence type="ECO:0000313" key="2">
    <source>
        <dbReference type="EMBL" id="CAL5229614.1"/>
    </source>
</evidence>
<protein>
    <submittedName>
        <fullName evidence="2">G12975 protein</fullName>
    </submittedName>
</protein>
<name>A0ABP1GGC6_9CHLO</name>
<proteinExistence type="predicted"/>
<evidence type="ECO:0000256" key="1">
    <source>
        <dbReference type="SAM" id="MobiDB-lite"/>
    </source>
</evidence>
<gene>
    <name evidence="2" type="primary">g12975</name>
    <name evidence="2" type="ORF">VP750_LOCUS11520</name>
</gene>
<feature type="region of interest" description="Disordered" evidence="1">
    <location>
        <begin position="1"/>
        <end position="36"/>
    </location>
</feature>